<dbReference type="PANTHER" id="PTHR11570">
    <property type="entry name" value="S-ADENOSYLMETHIONINE DECARBOXYLASE"/>
    <property type="match status" value="1"/>
</dbReference>
<protein>
    <recommendedName>
        <fullName evidence="4">adenosylmethionine decarboxylase</fullName>
        <ecNumber evidence="4">4.1.1.50</ecNumber>
    </recommendedName>
</protein>
<dbReference type="GO" id="GO:0008295">
    <property type="term" value="P:spermidine biosynthetic process"/>
    <property type="evidence" value="ECO:0007669"/>
    <property type="project" value="UniProtKB-KW"/>
</dbReference>
<dbReference type="PANTHER" id="PTHR11570:SF0">
    <property type="entry name" value="S-ADENOSYLMETHIONINE DECARBOXYLASE PROENZYME"/>
    <property type="match status" value="1"/>
</dbReference>
<dbReference type="FunFam" id="3.60.90.10:FF:000002">
    <property type="entry name" value="S-adenosylmethionine decarboxylase proenzyme"/>
    <property type="match status" value="1"/>
</dbReference>
<evidence type="ECO:0000256" key="9">
    <source>
        <dbReference type="ARBA" id="ARBA00023115"/>
    </source>
</evidence>
<dbReference type="PROSITE" id="PS01336">
    <property type="entry name" value="ADOMETDC"/>
    <property type="match status" value="1"/>
</dbReference>
<dbReference type="GO" id="GO:0005829">
    <property type="term" value="C:cytosol"/>
    <property type="evidence" value="ECO:0007669"/>
    <property type="project" value="TreeGrafter"/>
</dbReference>
<evidence type="ECO:0000256" key="13">
    <source>
        <dbReference type="ARBA" id="ARBA00023317"/>
    </source>
</evidence>
<comment type="catalytic activity">
    <reaction evidence="14">
        <text>S-adenosyl-L-methionine + H(+) = S-adenosyl 3-(methylsulfanyl)propylamine + CO2</text>
        <dbReference type="Rhea" id="RHEA:15981"/>
        <dbReference type="ChEBI" id="CHEBI:15378"/>
        <dbReference type="ChEBI" id="CHEBI:16526"/>
        <dbReference type="ChEBI" id="CHEBI:57443"/>
        <dbReference type="ChEBI" id="CHEBI:59789"/>
        <dbReference type="EC" id="4.1.1.50"/>
    </reaction>
</comment>
<sequence length="376" mass="41054">MATLLGGETQCPGLPSSIGFEGYEKRLEITFFPASTSADPETRGLRALSRAQIDFILEAAQCTIVSQLSNQSFDSYVLSESSLFIYPHKIIIKTCGTTRLLLAIPRILTLAADRLLSVSSARYSRGSFTFPDLQPAPHRSFSEEVAVLNIFFGGLSSGGRAYVLNDMSSPGRSWHVYYATHMPEPPATVTVEMCMTGLDSRRAAIFFKEVAAAEGSPMTELAGIQAIMPEMEICDHEFEPCGYSMNGANGPALSSIHVAPEDGSSYASYEAMGFDPAAVDCSLLVERVLRSFRPAEFSMAVTIFGGRRWAGSWGREVGAAGYARRHVIERELPGGGLLVYQSFSLRETSVVPLLGYWRREEEEAEMAAGFKVMSRL</sequence>
<keyword evidence="10" id="KW-0865">Zymogen</keyword>
<evidence type="ECO:0000256" key="8">
    <source>
        <dbReference type="ARBA" id="ARBA00023066"/>
    </source>
</evidence>
<dbReference type="InterPro" id="IPR016067">
    <property type="entry name" value="S-AdoMet_deCO2ase_core"/>
</dbReference>
<keyword evidence="5" id="KW-0949">S-adenosyl-L-methionine</keyword>
<dbReference type="GO" id="GO:0004014">
    <property type="term" value="F:adenosylmethionine decarboxylase activity"/>
    <property type="evidence" value="ECO:0007669"/>
    <property type="project" value="UniProtKB-EC"/>
</dbReference>
<reference evidence="16" key="1">
    <citation type="submission" date="2020-02" db="EMBL/GenBank/DDBJ databases">
        <authorList>
            <person name="Scholz U."/>
            <person name="Mascher M."/>
            <person name="Fiebig A."/>
        </authorList>
    </citation>
    <scope>NUCLEOTIDE SEQUENCE</scope>
</reference>
<comment type="pathway">
    <text evidence="2">Amine and polyamine biosynthesis; S-adenosylmethioninamine biosynthesis; S-adenosylmethioninamine from S-adenosyl-L-methionine: step 1/1.</text>
</comment>
<dbReference type="EMBL" id="LR743603">
    <property type="protein sequence ID" value="CAA2633102.1"/>
    <property type="molecule type" value="Genomic_DNA"/>
</dbReference>
<comment type="cofactor">
    <cofactor evidence="1">
        <name>pyruvate</name>
        <dbReference type="ChEBI" id="CHEBI:15361"/>
    </cofactor>
</comment>
<dbReference type="Gene3D" id="3.60.90.10">
    <property type="entry name" value="S-adenosylmethionine decarboxylase"/>
    <property type="match status" value="1"/>
</dbReference>
<evidence type="ECO:0000256" key="2">
    <source>
        <dbReference type="ARBA" id="ARBA00004911"/>
    </source>
</evidence>
<accession>A0A7I8LH74</accession>
<keyword evidence="17" id="KW-1185">Reference proteome</keyword>
<dbReference type="EC" id="4.1.1.50" evidence="4"/>
<keyword evidence="6" id="KW-0210">Decarboxylase</keyword>
<evidence type="ECO:0000256" key="4">
    <source>
        <dbReference type="ARBA" id="ARBA00012357"/>
    </source>
</evidence>
<evidence type="ECO:0000256" key="1">
    <source>
        <dbReference type="ARBA" id="ARBA00001928"/>
    </source>
</evidence>
<dbReference type="NCBIfam" id="TIGR00535">
    <property type="entry name" value="SAM_DCase"/>
    <property type="match status" value="1"/>
</dbReference>
<dbReference type="FunFam" id="3.30.360.50:FF:000001">
    <property type="entry name" value="S-adenosylmethionine decarboxylase proenzyme"/>
    <property type="match status" value="1"/>
</dbReference>
<comment type="similarity">
    <text evidence="3">Belongs to the eukaryotic AdoMetDC family.</text>
</comment>
<dbReference type="InterPro" id="IPR001985">
    <property type="entry name" value="S-AdoMet_decarboxylase_euk"/>
</dbReference>
<evidence type="ECO:0000256" key="6">
    <source>
        <dbReference type="ARBA" id="ARBA00022793"/>
    </source>
</evidence>
<gene>
    <name evidence="15" type="ORF">SI7747_16018642</name>
    <name evidence="16" type="ORF">SI8410_16020065</name>
</gene>
<evidence type="ECO:0000313" key="16">
    <source>
        <dbReference type="EMBL" id="CAA7409387.1"/>
    </source>
</evidence>
<dbReference type="InterPro" id="IPR048283">
    <property type="entry name" value="AdoMetDC-like"/>
</dbReference>
<dbReference type="Pfam" id="PF01536">
    <property type="entry name" value="SAM_decarbox"/>
    <property type="match status" value="1"/>
</dbReference>
<organism evidence="16 17">
    <name type="scientific">Spirodela intermedia</name>
    <name type="common">Intermediate duckweed</name>
    <dbReference type="NCBI Taxonomy" id="51605"/>
    <lineage>
        <taxon>Eukaryota</taxon>
        <taxon>Viridiplantae</taxon>
        <taxon>Streptophyta</taxon>
        <taxon>Embryophyta</taxon>
        <taxon>Tracheophyta</taxon>
        <taxon>Spermatophyta</taxon>
        <taxon>Magnoliopsida</taxon>
        <taxon>Liliopsida</taxon>
        <taxon>Araceae</taxon>
        <taxon>Lemnoideae</taxon>
        <taxon>Spirodela</taxon>
    </lineage>
</organism>
<dbReference type="GO" id="GO:0099402">
    <property type="term" value="P:plant organ development"/>
    <property type="evidence" value="ECO:0007669"/>
    <property type="project" value="UniProtKB-ARBA"/>
</dbReference>
<evidence type="ECO:0000256" key="5">
    <source>
        <dbReference type="ARBA" id="ARBA00022691"/>
    </source>
</evidence>
<keyword evidence="9" id="KW-0620">Polyamine biosynthesis</keyword>
<dbReference type="UniPathway" id="UPA00331">
    <property type="reaction ID" value="UER00451"/>
</dbReference>
<evidence type="ECO:0000256" key="10">
    <source>
        <dbReference type="ARBA" id="ARBA00023145"/>
    </source>
</evidence>
<evidence type="ECO:0000256" key="7">
    <source>
        <dbReference type="ARBA" id="ARBA00022813"/>
    </source>
</evidence>
<evidence type="ECO:0000256" key="3">
    <source>
        <dbReference type="ARBA" id="ARBA00008466"/>
    </source>
</evidence>
<dbReference type="OrthoDB" id="1068353at2759"/>
<dbReference type="Proteomes" id="UP000663760">
    <property type="component" value="Chromosome 16"/>
</dbReference>
<evidence type="ECO:0000313" key="17">
    <source>
        <dbReference type="Proteomes" id="UP000663760"/>
    </source>
</evidence>
<keyword evidence="7" id="KW-0068">Autocatalytic cleavage</keyword>
<keyword evidence="8" id="KW-0745">Spermidine biosynthesis</keyword>
<dbReference type="GO" id="GO:0006597">
    <property type="term" value="P:spermine biosynthetic process"/>
    <property type="evidence" value="ECO:0007669"/>
    <property type="project" value="InterPro"/>
</dbReference>
<evidence type="ECO:0000256" key="12">
    <source>
        <dbReference type="ARBA" id="ARBA00023270"/>
    </source>
</evidence>
<keyword evidence="12" id="KW-0704">Schiff base</keyword>
<keyword evidence="11" id="KW-0456">Lyase</keyword>
<proteinExistence type="inferred from homology"/>
<dbReference type="AlphaFoldDB" id="A0A7I8LH74"/>
<evidence type="ECO:0000313" key="15">
    <source>
        <dbReference type="EMBL" id="CAA2633102.1"/>
    </source>
</evidence>
<evidence type="ECO:0000256" key="14">
    <source>
        <dbReference type="ARBA" id="ARBA00048112"/>
    </source>
</evidence>
<dbReference type="EMBL" id="LR746279">
    <property type="protein sequence ID" value="CAA7409387.1"/>
    <property type="molecule type" value="Genomic_DNA"/>
</dbReference>
<dbReference type="InterPro" id="IPR018166">
    <property type="entry name" value="S-AdoMet_deCO2ase_CS"/>
</dbReference>
<keyword evidence="13" id="KW-0670">Pyruvate</keyword>
<dbReference type="Gene3D" id="3.30.360.50">
    <property type="entry name" value="S-adenosylmethionine decarboxylase"/>
    <property type="match status" value="1"/>
</dbReference>
<dbReference type="SUPFAM" id="SSF56276">
    <property type="entry name" value="S-adenosylmethionine decarboxylase"/>
    <property type="match status" value="1"/>
</dbReference>
<name>A0A7I8LH74_SPIIN</name>
<evidence type="ECO:0000256" key="11">
    <source>
        <dbReference type="ARBA" id="ARBA00023239"/>
    </source>
</evidence>